<evidence type="ECO:0000256" key="4">
    <source>
        <dbReference type="ARBA" id="ARBA00022679"/>
    </source>
</evidence>
<evidence type="ECO:0000256" key="6">
    <source>
        <dbReference type="ARBA" id="ARBA00022741"/>
    </source>
</evidence>
<evidence type="ECO:0000256" key="9">
    <source>
        <dbReference type="ARBA" id="ARBA00022842"/>
    </source>
</evidence>
<comment type="catalytic activity">
    <reaction evidence="12">
        <text>pyruvate + ATP = phosphoenolpyruvate + ADP + H(+)</text>
        <dbReference type="Rhea" id="RHEA:18157"/>
        <dbReference type="ChEBI" id="CHEBI:15361"/>
        <dbReference type="ChEBI" id="CHEBI:15378"/>
        <dbReference type="ChEBI" id="CHEBI:30616"/>
        <dbReference type="ChEBI" id="CHEBI:58702"/>
        <dbReference type="ChEBI" id="CHEBI:456216"/>
        <dbReference type="EC" id="2.7.1.40"/>
    </reaction>
</comment>
<dbReference type="PRINTS" id="PR01050">
    <property type="entry name" value="PYRUVTKNASE"/>
</dbReference>
<evidence type="ECO:0000256" key="2">
    <source>
        <dbReference type="ARBA" id="ARBA00008663"/>
    </source>
</evidence>
<dbReference type="InterPro" id="IPR015813">
    <property type="entry name" value="Pyrv/PenolPyrv_kinase-like_dom"/>
</dbReference>
<dbReference type="EMBL" id="JBFPER010000001">
    <property type="protein sequence ID" value="MEX0381563.1"/>
    <property type="molecule type" value="Genomic_DNA"/>
</dbReference>
<comment type="pathway">
    <text evidence="1 12">Carbohydrate degradation; glycolysis; pyruvate from D-glyceraldehyde 3-phosphate: step 5/5.</text>
</comment>
<evidence type="ECO:0000256" key="7">
    <source>
        <dbReference type="ARBA" id="ARBA00022777"/>
    </source>
</evidence>
<protein>
    <recommendedName>
        <fullName evidence="3 12">Pyruvate kinase</fullName>
        <ecNumber evidence="3 12">2.7.1.40</ecNumber>
    </recommendedName>
</protein>
<dbReference type="Gene3D" id="3.20.20.60">
    <property type="entry name" value="Phosphoenolpyruvate-binding domains"/>
    <property type="match status" value="1"/>
</dbReference>
<evidence type="ECO:0000256" key="11">
    <source>
        <dbReference type="ARBA" id="ARBA00023317"/>
    </source>
</evidence>
<keyword evidence="10 12" id="KW-0324">Glycolysis</keyword>
<dbReference type="InterPro" id="IPR001697">
    <property type="entry name" value="Pyr_Knase"/>
</dbReference>
<evidence type="ECO:0000313" key="14">
    <source>
        <dbReference type="EMBL" id="MEX0381563.1"/>
    </source>
</evidence>
<dbReference type="EC" id="2.7.1.40" evidence="3 12"/>
<dbReference type="GO" id="GO:0016301">
    <property type="term" value="F:kinase activity"/>
    <property type="evidence" value="ECO:0007669"/>
    <property type="project" value="UniProtKB-KW"/>
</dbReference>
<evidence type="ECO:0000256" key="8">
    <source>
        <dbReference type="ARBA" id="ARBA00022840"/>
    </source>
</evidence>
<keyword evidence="6" id="KW-0547">Nucleotide-binding</keyword>
<keyword evidence="8" id="KW-0067">ATP-binding</keyword>
<proteinExistence type="inferred from homology"/>
<keyword evidence="4 12" id="KW-0808">Transferase</keyword>
<keyword evidence="9 12" id="KW-0460">Magnesium</keyword>
<dbReference type="PANTHER" id="PTHR11817">
    <property type="entry name" value="PYRUVATE KINASE"/>
    <property type="match status" value="1"/>
</dbReference>
<name>A0ABV3S562_9LACO</name>
<keyword evidence="11 14" id="KW-0670">Pyruvate</keyword>
<gene>
    <name evidence="14" type="ORF">AB3K24_09510</name>
</gene>
<evidence type="ECO:0000256" key="10">
    <source>
        <dbReference type="ARBA" id="ARBA00023152"/>
    </source>
</evidence>
<keyword evidence="7 12" id="KW-0418">Kinase</keyword>
<dbReference type="RefSeq" id="WP_367975369.1">
    <property type="nucleotide sequence ID" value="NZ_JBFPEQ010000001.1"/>
</dbReference>
<comment type="caution">
    <text evidence="14">The sequence shown here is derived from an EMBL/GenBank/DDBJ whole genome shotgun (WGS) entry which is preliminary data.</text>
</comment>
<dbReference type="InterPro" id="IPR015793">
    <property type="entry name" value="Pyrv_Knase_brl"/>
</dbReference>
<accession>A0ABV3S562</accession>
<evidence type="ECO:0000256" key="12">
    <source>
        <dbReference type="RuleBase" id="RU000504"/>
    </source>
</evidence>
<comment type="similarity">
    <text evidence="2 12">Belongs to the pyruvate kinase family.</text>
</comment>
<keyword evidence="5" id="KW-0479">Metal-binding</keyword>
<dbReference type="Pfam" id="PF00224">
    <property type="entry name" value="PK"/>
    <property type="match status" value="1"/>
</dbReference>
<dbReference type="Gene3D" id="2.40.33.10">
    <property type="entry name" value="PK beta-barrel domain-like"/>
    <property type="match status" value="1"/>
</dbReference>
<organism evidence="14 15">
    <name type="scientific">Leuconostoc aquikimchii</name>
    <dbReference type="NCBI Taxonomy" id="3236804"/>
    <lineage>
        <taxon>Bacteria</taxon>
        <taxon>Bacillati</taxon>
        <taxon>Bacillota</taxon>
        <taxon>Bacilli</taxon>
        <taxon>Lactobacillales</taxon>
        <taxon>Lactobacillaceae</taxon>
        <taxon>Leuconostoc</taxon>
    </lineage>
</organism>
<evidence type="ECO:0000256" key="1">
    <source>
        <dbReference type="ARBA" id="ARBA00004997"/>
    </source>
</evidence>
<evidence type="ECO:0000256" key="3">
    <source>
        <dbReference type="ARBA" id="ARBA00012142"/>
    </source>
</evidence>
<dbReference type="Proteomes" id="UP001556617">
    <property type="component" value="Unassembled WGS sequence"/>
</dbReference>
<sequence length="304" mass="34737">MAHIDALRINLSKYDSQELLSVVDIISDYTKLYPEHYPIYFDLPFPKNKTRISDFNVDNNCVLKSKIYTIVKNQTNLLSNQLSLNANKFQHVQNTLFYGDGEGSFTVIKKSENEIEVVANNTFKIKKGKSILIGFVQTSEWDSIIRKLGDTFYDVTYLLSFVEKASDILNFKASLNNNSCRVIPKFETPDSVDNSQEILEVSEGAFIARGDLAFTIPTDRLLNAVERITQQVKSGKELIFATDILTSLDHQMFPNRADLFDFLYIQNLNATGIVFGGIKNFFYDKIDSEIVNTLNRKTQFVKER</sequence>
<keyword evidence="15" id="KW-1185">Reference proteome</keyword>
<evidence type="ECO:0000313" key="15">
    <source>
        <dbReference type="Proteomes" id="UP001556617"/>
    </source>
</evidence>
<dbReference type="SUPFAM" id="SSF51621">
    <property type="entry name" value="Phosphoenolpyruvate/pyruvate domain"/>
    <property type="match status" value="1"/>
</dbReference>
<dbReference type="InterPro" id="IPR040442">
    <property type="entry name" value="Pyrv_kinase-like_dom_sf"/>
</dbReference>
<evidence type="ECO:0000259" key="13">
    <source>
        <dbReference type="Pfam" id="PF00224"/>
    </source>
</evidence>
<reference evidence="14 15" key="1">
    <citation type="submission" date="2024-07" db="EMBL/GenBank/DDBJ databases">
        <authorList>
            <person name="Yun M."/>
        </authorList>
    </citation>
    <scope>NUCLEOTIDE SEQUENCE [LARGE SCALE GENOMIC DNA]</scope>
    <source>
        <strain evidence="14 15">MS01</strain>
    </source>
</reference>
<feature type="domain" description="Pyruvate kinase barrel" evidence="13">
    <location>
        <begin position="5"/>
        <end position="261"/>
    </location>
</feature>
<dbReference type="InterPro" id="IPR015806">
    <property type="entry name" value="Pyrv_Knase_insert_dom_sf"/>
</dbReference>
<evidence type="ECO:0000256" key="5">
    <source>
        <dbReference type="ARBA" id="ARBA00022723"/>
    </source>
</evidence>